<keyword evidence="2" id="KW-1185">Reference proteome</keyword>
<evidence type="ECO:0000313" key="2">
    <source>
        <dbReference type="Proteomes" id="UP001374584"/>
    </source>
</evidence>
<evidence type="ECO:0000313" key="1">
    <source>
        <dbReference type="EMBL" id="KAK7367939.1"/>
    </source>
</evidence>
<comment type="caution">
    <text evidence="1">The sequence shown here is derived from an EMBL/GenBank/DDBJ whole genome shotgun (WGS) entry which is preliminary data.</text>
</comment>
<protein>
    <submittedName>
        <fullName evidence="1">Uncharacterized protein</fullName>
    </submittedName>
</protein>
<proteinExistence type="predicted"/>
<dbReference type="EMBL" id="JAYMYR010000004">
    <property type="protein sequence ID" value="KAK7367939.1"/>
    <property type="molecule type" value="Genomic_DNA"/>
</dbReference>
<sequence length="114" mass="13363">MKNLLPCTDKGRSKRYFHPCISSSFFACERSSEREQFAFRTLNTEIFGKHTKQDLREAFISKNWPSPIYCRGQSIQPSWFDQAATIFPVHSSTTPRYSTVFTSTQNLRLFLFHQ</sequence>
<dbReference type="AlphaFoldDB" id="A0AAN9RE89"/>
<dbReference type="Proteomes" id="UP001374584">
    <property type="component" value="Unassembled WGS sequence"/>
</dbReference>
<reference evidence="1 2" key="1">
    <citation type="submission" date="2024-01" db="EMBL/GenBank/DDBJ databases">
        <title>The genomes of 5 underutilized Papilionoideae crops provide insights into root nodulation and disease resistanc.</title>
        <authorList>
            <person name="Jiang F."/>
        </authorList>
    </citation>
    <scope>NUCLEOTIDE SEQUENCE [LARGE SCALE GENOMIC DNA]</scope>
    <source>
        <strain evidence="1">JINMINGXINNONG_FW02</strain>
        <tissue evidence="1">Leaves</tissue>
    </source>
</reference>
<name>A0AAN9RE89_PHACN</name>
<dbReference type="PROSITE" id="PS51257">
    <property type="entry name" value="PROKAR_LIPOPROTEIN"/>
    <property type="match status" value="1"/>
</dbReference>
<gene>
    <name evidence="1" type="ORF">VNO80_09959</name>
</gene>
<organism evidence="1 2">
    <name type="scientific">Phaseolus coccineus</name>
    <name type="common">Scarlet runner bean</name>
    <name type="synonym">Phaseolus multiflorus</name>
    <dbReference type="NCBI Taxonomy" id="3886"/>
    <lineage>
        <taxon>Eukaryota</taxon>
        <taxon>Viridiplantae</taxon>
        <taxon>Streptophyta</taxon>
        <taxon>Embryophyta</taxon>
        <taxon>Tracheophyta</taxon>
        <taxon>Spermatophyta</taxon>
        <taxon>Magnoliopsida</taxon>
        <taxon>eudicotyledons</taxon>
        <taxon>Gunneridae</taxon>
        <taxon>Pentapetalae</taxon>
        <taxon>rosids</taxon>
        <taxon>fabids</taxon>
        <taxon>Fabales</taxon>
        <taxon>Fabaceae</taxon>
        <taxon>Papilionoideae</taxon>
        <taxon>50 kb inversion clade</taxon>
        <taxon>NPAAA clade</taxon>
        <taxon>indigoferoid/millettioid clade</taxon>
        <taxon>Phaseoleae</taxon>
        <taxon>Phaseolus</taxon>
    </lineage>
</organism>
<accession>A0AAN9RE89</accession>